<feature type="domain" description="HTH luxR-type" evidence="3">
    <location>
        <begin position="818"/>
        <end position="883"/>
    </location>
</feature>
<dbReference type="RefSeq" id="WP_161478210.1">
    <property type="nucleotide sequence ID" value="NZ_WXEW01000001.1"/>
</dbReference>
<dbReference type="GO" id="GO:0005524">
    <property type="term" value="F:ATP binding"/>
    <property type="evidence" value="ECO:0007669"/>
    <property type="project" value="UniProtKB-KW"/>
</dbReference>
<dbReference type="PRINTS" id="PR00038">
    <property type="entry name" value="HTHLUXR"/>
</dbReference>
<evidence type="ECO:0000256" key="2">
    <source>
        <dbReference type="ARBA" id="ARBA00022840"/>
    </source>
</evidence>
<dbReference type="GO" id="GO:0006355">
    <property type="term" value="P:regulation of DNA-templated transcription"/>
    <property type="evidence" value="ECO:0007669"/>
    <property type="project" value="InterPro"/>
</dbReference>
<dbReference type="GO" id="GO:0003677">
    <property type="term" value="F:DNA binding"/>
    <property type="evidence" value="ECO:0007669"/>
    <property type="project" value="InterPro"/>
</dbReference>
<dbReference type="InterPro" id="IPR000792">
    <property type="entry name" value="Tscrpt_reg_LuxR_C"/>
</dbReference>
<evidence type="ECO:0000313" key="5">
    <source>
        <dbReference type="Proteomes" id="UP000479526"/>
    </source>
</evidence>
<keyword evidence="2" id="KW-0067">ATP-binding</keyword>
<dbReference type="SUPFAM" id="SSF52540">
    <property type="entry name" value="P-loop containing nucleoside triphosphate hydrolases"/>
    <property type="match status" value="1"/>
</dbReference>
<dbReference type="PANTHER" id="PTHR16305:SF28">
    <property type="entry name" value="GUANYLATE CYCLASE DOMAIN-CONTAINING PROTEIN"/>
    <property type="match status" value="1"/>
</dbReference>
<dbReference type="GO" id="GO:0004016">
    <property type="term" value="F:adenylate cyclase activity"/>
    <property type="evidence" value="ECO:0007669"/>
    <property type="project" value="TreeGrafter"/>
</dbReference>
<keyword evidence="1" id="KW-0547">Nucleotide-binding</keyword>
<dbReference type="InterPro" id="IPR027417">
    <property type="entry name" value="P-loop_NTPase"/>
</dbReference>
<dbReference type="InterPro" id="IPR016032">
    <property type="entry name" value="Sig_transdc_resp-reg_C-effctor"/>
</dbReference>
<dbReference type="InterPro" id="IPR036388">
    <property type="entry name" value="WH-like_DNA-bd_sf"/>
</dbReference>
<dbReference type="CDD" id="cd06170">
    <property type="entry name" value="LuxR_C_like"/>
    <property type="match status" value="1"/>
</dbReference>
<dbReference type="Proteomes" id="UP000479526">
    <property type="component" value="Unassembled WGS sequence"/>
</dbReference>
<dbReference type="PANTHER" id="PTHR16305">
    <property type="entry name" value="TESTICULAR SOLUBLE ADENYLYL CYCLASE"/>
    <property type="match status" value="1"/>
</dbReference>
<dbReference type="InterPro" id="IPR011990">
    <property type="entry name" value="TPR-like_helical_dom_sf"/>
</dbReference>
<evidence type="ECO:0000259" key="3">
    <source>
        <dbReference type="PROSITE" id="PS50043"/>
    </source>
</evidence>
<dbReference type="Gene3D" id="1.25.40.10">
    <property type="entry name" value="Tetratricopeptide repeat domain"/>
    <property type="match status" value="1"/>
</dbReference>
<gene>
    <name evidence="4" type="ORF">GT755_03475</name>
</gene>
<proteinExistence type="predicted"/>
<dbReference type="SMART" id="SM00421">
    <property type="entry name" value="HTH_LUXR"/>
    <property type="match status" value="1"/>
</dbReference>
<keyword evidence="5" id="KW-1185">Reference proteome</keyword>
<accession>A0A7C9J0D3</accession>
<dbReference type="Gene3D" id="1.10.10.10">
    <property type="entry name" value="Winged helix-like DNA-binding domain superfamily/Winged helix DNA-binding domain"/>
    <property type="match status" value="1"/>
</dbReference>
<comment type="caution">
    <text evidence="4">The sequence shown here is derived from an EMBL/GenBank/DDBJ whole genome shotgun (WGS) entry which is preliminary data.</text>
</comment>
<dbReference type="SUPFAM" id="SSF48452">
    <property type="entry name" value="TPR-like"/>
    <property type="match status" value="1"/>
</dbReference>
<dbReference type="Pfam" id="PF00196">
    <property type="entry name" value="GerE"/>
    <property type="match status" value="1"/>
</dbReference>
<protein>
    <submittedName>
        <fullName evidence="4">Helix-turn-helix transcriptional regulator</fullName>
    </submittedName>
</protein>
<reference evidence="4 5" key="1">
    <citation type="submission" date="2020-01" db="EMBL/GenBank/DDBJ databases">
        <title>Herbidospora sp. NEAU-GS84 nov., a novel actinomycete isolated from soil.</title>
        <authorList>
            <person name="Han L."/>
        </authorList>
    </citation>
    <scope>NUCLEOTIDE SEQUENCE [LARGE SCALE GENOMIC DNA]</scope>
    <source>
        <strain evidence="4 5">NEAU-GS84</strain>
    </source>
</reference>
<evidence type="ECO:0000313" key="4">
    <source>
        <dbReference type="EMBL" id="NAS20742.1"/>
    </source>
</evidence>
<dbReference type="PROSITE" id="PS50043">
    <property type="entry name" value="HTH_LUXR_2"/>
    <property type="match status" value="1"/>
</dbReference>
<organism evidence="4 5">
    <name type="scientific">Herbidospora solisilvae</name>
    <dbReference type="NCBI Taxonomy" id="2696284"/>
    <lineage>
        <taxon>Bacteria</taxon>
        <taxon>Bacillati</taxon>
        <taxon>Actinomycetota</taxon>
        <taxon>Actinomycetes</taxon>
        <taxon>Streptosporangiales</taxon>
        <taxon>Streptosporangiaceae</taxon>
        <taxon>Herbidospora</taxon>
    </lineage>
</organism>
<dbReference type="AlphaFoldDB" id="A0A7C9J0D3"/>
<sequence>MNTPGLSGPFVGRTEHLATFGRALADRRCRGMVISGRTGLGKSRLAEECLAAARRDGAAVATVLASEAAGAVPLAALAHLLPADLEMSDPVAGFAGVGEWLSGRGVATGRKLVVLVDDLPLLDAASVMLIRQLMDAGQIWLLGTMRSTQRLSALVETLCEDDAVWRVELPELSGAEVEELLVSLLGGTVSHRTLNRLRDVCGGNPLFLRELVTGAMARGALARDGEVWELADGAVPRTARLTELITARLPVADGEARRALELLALCEPLSVADVEQTTPGPVIADLERSGVIRVVQDERRLMVTLAHPLYGEVLRAGITQGRKAAMLLAHADRIASLGSRRRHDTLRIASWRLAATGTADPGLLTRAAALALHAHDNVQAGRLLRAIPAGHHTFTTQVMLGDALFQLSDFAGARAAYTAADALAETEQDVLTLTLKLVYYLLLGEDAIEQAFEVGDAALARVTSDDGRRLLRHIEGAARVVTRDPRAAMALLADVEEDHREASNKVVWVVGAGLKAHGLAVLGRATEALAWAERAYRGHNELDDQIPYLHPAVQLTCLTRALCLSGRIAEAREVGRAGYTALVTSGTLDFTQIWVALGLARAEWHAGRPADARAIYAEALALARSNGHTKPLRSIFSGLAACAAVQGDRDAAMRAVSEAEEQVSGDQLYLEHLGFAWTHAMNGRPEAAHAWLAEAAARARAAGELAEEGLLLIELARLGGAKAAAPRLDELAGVTDCPLVQAGTTMTTGLTSGDPVLLLTAATELGEMGADLMAAEAAAAAAGLWRRAGQERRATAAANRSAGWRARCQHAATPLLPAAAPAAALSDRELEIALLATRRITSREIAQTLQLSVRTVNNHLQHVYAKLGVSTRGGLIAALGRDAR</sequence>
<dbReference type="EMBL" id="WXEW01000001">
    <property type="protein sequence ID" value="NAS20742.1"/>
    <property type="molecule type" value="Genomic_DNA"/>
</dbReference>
<dbReference type="SUPFAM" id="SSF46894">
    <property type="entry name" value="C-terminal effector domain of the bipartite response regulators"/>
    <property type="match status" value="1"/>
</dbReference>
<dbReference type="GO" id="GO:0005737">
    <property type="term" value="C:cytoplasm"/>
    <property type="evidence" value="ECO:0007669"/>
    <property type="project" value="TreeGrafter"/>
</dbReference>
<name>A0A7C9J0D3_9ACTN</name>
<evidence type="ECO:0000256" key="1">
    <source>
        <dbReference type="ARBA" id="ARBA00022741"/>
    </source>
</evidence>